<dbReference type="EC" id="1.13.11.8" evidence="2"/>
<dbReference type="RefSeq" id="WP_124078032.1">
    <property type="nucleotide sequence ID" value="NZ_UWPJ01000008.1"/>
</dbReference>
<dbReference type="CDD" id="cd07366">
    <property type="entry name" value="3MGA_Dioxygenase"/>
    <property type="match status" value="1"/>
</dbReference>
<dbReference type="GO" id="GO:0008198">
    <property type="term" value="F:ferrous iron binding"/>
    <property type="evidence" value="ECO:0007669"/>
    <property type="project" value="InterPro"/>
</dbReference>
<dbReference type="EMBL" id="UWPJ01000008">
    <property type="protein sequence ID" value="VCU68812.1"/>
    <property type="molecule type" value="Genomic_DNA"/>
</dbReference>
<accession>A0A3P4AYF6</accession>
<sequence>MAKIVLGIGTSHGPMLSTPPEQWGQRVEADKANSRLFFRGKTHTFDQLAELRKSEGLAGRVSTEMWREQHAACQAAIKELAKVFADARPDVAVIAGNDQMELFTAANIPTFAVYCGETILNYDRKPDPARAPGIDVALRGRVPEGGAEYRCETGLARHLLKSSMLEGFDVAALKEFPADVRTIPHAYGFVYRQIMSDKVVPSVPVFTNAFYPPNQPTANRCRQFGRVIAHAIESWDNDLRVAVIASGGLSHFVIDEEIDRVVLDGVLSGNLDGVEDLPESIFQSGTSEIKNWIPVMGTMSELGMAGTVVDYIPCYRSEAGTGNAMGFVYWTGDR</sequence>
<dbReference type="InterPro" id="IPR034938">
    <property type="entry name" value="3MGA_Dioxygenase"/>
</dbReference>
<proteinExistence type="predicted"/>
<reference evidence="2 3" key="1">
    <citation type="submission" date="2018-10" db="EMBL/GenBank/DDBJ databases">
        <authorList>
            <person name="Criscuolo A."/>
        </authorList>
    </citation>
    <scope>NUCLEOTIDE SEQUENCE [LARGE SCALE GENOMIC DNA]</scope>
    <source>
        <strain evidence="2">DnA1</strain>
    </source>
</reference>
<dbReference type="SUPFAM" id="SSF53213">
    <property type="entry name" value="LigB-like"/>
    <property type="match status" value="1"/>
</dbReference>
<dbReference type="InterPro" id="IPR004183">
    <property type="entry name" value="Xdiol_dOase_suB"/>
</dbReference>
<feature type="domain" description="Extradiol ring-cleavage dioxygenase class III enzyme subunit B" evidence="1">
    <location>
        <begin position="76"/>
        <end position="301"/>
    </location>
</feature>
<evidence type="ECO:0000313" key="3">
    <source>
        <dbReference type="Proteomes" id="UP000277294"/>
    </source>
</evidence>
<dbReference type="Gene3D" id="3.40.830.10">
    <property type="entry name" value="LigB-like"/>
    <property type="match status" value="1"/>
</dbReference>
<keyword evidence="3" id="KW-1185">Reference proteome</keyword>
<protein>
    <submittedName>
        <fullName evidence="2">Protocatechuate 4,5-dioxygenase beta chain</fullName>
        <ecNumber evidence="2">1.13.11.8</ecNumber>
    </submittedName>
</protein>
<gene>
    <name evidence="2" type="primary">ligB_3</name>
    <name evidence="2" type="ORF">PIGHUM_00870</name>
</gene>
<name>A0A3P4AYF6_9BURK</name>
<organism evidence="2 3">
    <name type="scientific">Pigmentiphaga humi</name>
    <dbReference type="NCBI Taxonomy" id="2478468"/>
    <lineage>
        <taxon>Bacteria</taxon>
        <taxon>Pseudomonadati</taxon>
        <taxon>Pseudomonadota</taxon>
        <taxon>Betaproteobacteria</taxon>
        <taxon>Burkholderiales</taxon>
        <taxon>Alcaligenaceae</taxon>
        <taxon>Pigmentiphaga</taxon>
    </lineage>
</organism>
<keyword evidence="2" id="KW-0223">Dioxygenase</keyword>
<dbReference type="AlphaFoldDB" id="A0A3P4AYF6"/>
<dbReference type="Proteomes" id="UP000277294">
    <property type="component" value="Unassembled WGS sequence"/>
</dbReference>
<evidence type="ECO:0000313" key="2">
    <source>
        <dbReference type="EMBL" id="VCU68812.1"/>
    </source>
</evidence>
<keyword evidence="2" id="KW-0560">Oxidoreductase</keyword>
<dbReference type="Pfam" id="PF02900">
    <property type="entry name" value="LigB"/>
    <property type="match status" value="1"/>
</dbReference>
<dbReference type="OrthoDB" id="8673673at2"/>
<evidence type="ECO:0000259" key="1">
    <source>
        <dbReference type="Pfam" id="PF02900"/>
    </source>
</evidence>
<dbReference type="GO" id="GO:0018579">
    <property type="term" value="F:protocatechuate 4,5-dioxygenase activity"/>
    <property type="evidence" value="ECO:0007669"/>
    <property type="project" value="UniProtKB-EC"/>
</dbReference>